<name>A0A9D2MFT2_9FIRM</name>
<dbReference type="GO" id="GO:0006235">
    <property type="term" value="P:dTTP biosynthetic process"/>
    <property type="evidence" value="ECO:0007669"/>
    <property type="project" value="TreeGrafter"/>
</dbReference>
<dbReference type="InterPro" id="IPR027417">
    <property type="entry name" value="P-loop_NTPase"/>
</dbReference>
<comment type="similarity">
    <text evidence="1">Belongs to the thymidylate kinase family.</text>
</comment>
<dbReference type="Pfam" id="PF02223">
    <property type="entry name" value="Thymidylate_kin"/>
    <property type="match status" value="1"/>
</dbReference>
<dbReference type="Gene3D" id="3.40.50.300">
    <property type="entry name" value="P-loop containing nucleotide triphosphate hydrolases"/>
    <property type="match status" value="1"/>
</dbReference>
<keyword evidence="6" id="KW-0808">Transferase</keyword>
<dbReference type="GO" id="GO:0006227">
    <property type="term" value="P:dUDP biosynthetic process"/>
    <property type="evidence" value="ECO:0007669"/>
    <property type="project" value="TreeGrafter"/>
</dbReference>
<reference evidence="6" key="2">
    <citation type="submission" date="2021-04" db="EMBL/GenBank/DDBJ databases">
        <authorList>
            <person name="Gilroy R."/>
        </authorList>
    </citation>
    <scope>NUCLEOTIDE SEQUENCE</scope>
    <source>
        <strain evidence="6">ChiHjej9B8-13557</strain>
    </source>
</reference>
<dbReference type="PANTHER" id="PTHR10344">
    <property type="entry name" value="THYMIDYLATE KINASE"/>
    <property type="match status" value="1"/>
</dbReference>
<dbReference type="InterPro" id="IPR039430">
    <property type="entry name" value="Thymidylate_kin-like_dom"/>
</dbReference>
<keyword evidence="3" id="KW-0547">Nucleotide-binding</keyword>
<protein>
    <recommendedName>
        <fullName evidence="2">Thymidylate kinase</fullName>
    </recommendedName>
</protein>
<accession>A0A9D2MFT2</accession>
<evidence type="ECO:0000256" key="1">
    <source>
        <dbReference type="ARBA" id="ARBA00009776"/>
    </source>
</evidence>
<reference evidence="6" key="1">
    <citation type="journal article" date="2021" name="PeerJ">
        <title>Extensive microbial diversity within the chicken gut microbiome revealed by metagenomics and culture.</title>
        <authorList>
            <person name="Gilroy R."/>
            <person name="Ravi A."/>
            <person name="Getino M."/>
            <person name="Pursley I."/>
            <person name="Horton D.L."/>
            <person name="Alikhan N.F."/>
            <person name="Baker D."/>
            <person name="Gharbi K."/>
            <person name="Hall N."/>
            <person name="Watson M."/>
            <person name="Adriaenssens E.M."/>
            <person name="Foster-Nyarko E."/>
            <person name="Jarju S."/>
            <person name="Secka A."/>
            <person name="Antonio M."/>
            <person name="Oren A."/>
            <person name="Chaudhuri R.R."/>
            <person name="La Ragione R."/>
            <person name="Hildebrand F."/>
            <person name="Pallen M.J."/>
        </authorList>
    </citation>
    <scope>NUCLEOTIDE SEQUENCE</scope>
    <source>
        <strain evidence="6">ChiHjej9B8-13557</strain>
    </source>
</reference>
<proteinExistence type="inferred from homology"/>
<gene>
    <name evidence="6" type="ORF">H9771_06510</name>
</gene>
<evidence type="ECO:0000256" key="2">
    <source>
        <dbReference type="ARBA" id="ARBA00017144"/>
    </source>
</evidence>
<dbReference type="GO" id="GO:0006233">
    <property type="term" value="P:dTDP biosynthetic process"/>
    <property type="evidence" value="ECO:0007669"/>
    <property type="project" value="TreeGrafter"/>
</dbReference>
<dbReference type="SUPFAM" id="SSF52540">
    <property type="entry name" value="P-loop containing nucleoside triphosphate hydrolases"/>
    <property type="match status" value="1"/>
</dbReference>
<evidence type="ECO:0000313" key="6">
    <source>
        <dbReference type="EMBL" id="HJB59288.1"/>
    </source>
</evidence>
<evidence type="ECO:0000256" key="4">
    <source>
        <dbReference type="ARBA" id="ARBA00022840"/>
    </source>
</evidence>
<dbReference type="GO" id="GO:0004798">
    <property type="term" value="F:dTMP kinase activity"/>
    <property type="evidence" value="ECO:0007669"/>
    <property type="project" value="TreeGrafter"/>
</dbReference>
<dbReference type="PANTHER" id="PTHR10344:SF4">
    <property type="entry name" value="UMP-CMP KINASE 2, MITOCHONDRIAL"/>
    <property type="match status" value="1"/>
</dbReference>
<sequence>MRGRLLVLEGLDGSGKATQAALLAKALAAAQLPVRQISFPNYGSDSSALVRMYLAGAFGEKPDDVNAYAASSFFAVDRYAGYKADWGPFYEGGGILVADRYTTSNGVHQCSKLPPEEWDGYLGWLFDYEYRLLGLPAPDGVIYLRVDPAVSQKLMTGRYHGDESKKDIQERDLEYLARSRRAAEYCAAKLGWQAVECAAGGVMRPPEAIAAEVLALARGVLEV</sequence>
<evidence type="ECO:0000313" key="7">
    <source>
        <dbReference type="Proteomes" id="UP000824211"/>
    </source>
</evidence>
<organism evidence="6 7">
    <name type="scientific">Candidatus Faecalibacterium faecipullorum</name>
    <dbReference type="NCBI Taxonomy" id="2838578"/>
    <lineage>
        <taxon>Bacteria</taxon>
        <taxon>Bacillati</taxon>
        <taxon>Bacillota</taxon>
        <taxon>Clostridia</taxon>
        <taxon>Eubacteriales</taxon>
        <taxon>Oscillospiraceae</taxon>
        <taxon>Faecalibacterium</taxon>
    </lineage>
</organism>
<dbReference type="GO" id="GO:0005524">
    <property type="term" value="F:ATP binding"/>
    <property type="evidence" value="ECO:0007669"/>
    <property type="project" value="UniProtKB-KW"/>
</dbReference>
<dbReference type="Proteomes" id="UP000824211">
    <property type="component" value="Unassembled WGS sequence"/>
</dbReference>
<dbReference type="GO" id="GO:0005829">
    <property type="term" value="C:cytosol"/>
    <property type="evidence" value="ECO:0007669"/>
    <property type="project" value="TreeGrafter"/>
</dbReference>
<keyword evidence="6" id="KW-0418">Kinase</keyword>
<dbReference type="AlphaFoldDB" id="A0A9D2MFT2"/>
<feature type="domain" description="Thymidylate kinase-like" evidence="5">
    <location>
        <begin position="8"/>
        <end position="184"/>
    </location>
</feature>
<keyword evidence="4" id="KW-0067">ATP-binding</keyword>
<evidence type="ECO:0000256" key="3">
    <source>
        <dbReference type="ARBA" id="ARBA00022741"/>
    </source>
</evidence>
<evidence type="ECO:0000259" key="5">
    <source>
        <dbReference type="Pfam" id="PF02223"/>
    </source>
</evidence>
<dbReference type="EMBL" id="DWXX01000114">
    <property type="protein sequence ID" value="HJB59288.1"/>
    <property type="molecule type" value="Genomic_DNA"/>
</dbReference>
<comment type="caution">
    <text evidence="6">The sequence shown here is derived from an EMBL/GenBank/DDBJ whole genome shotgun (WGS) entry which is preliminary data.</text>
</comment>